<feature type="domain" description="AAA+ ATPase" evidence="2">
    <location>
        <begin position="454"/>
        <end position="581"/>
    </location>
</feature>
<gene>
    <name evidence="3" type="ORF">GQ43DRAFT_388544</name>
</gene>
<dbReference type="SUPFAM" id="SSF52540">
    <property type="entry name" value="P-loop containing nucleoside triphosphate hydrolases"/>
    <property type="match status" value="1"/>
</dbReference>
<dbReference type="InterPro" id="IPR027417">
    <property type="entry name" value="P-loop_NTPase"/>
</dbReference>
<accession>A0A9P4JS31</accession>
<dbReference type="Pfam" id="PF00004">
    <property type="entry name" value="AAA"/>
    <property type="match status" value="1"/>
</dbReference>
<dbReference type="GO" id="GO:0016887">
    <property type="term" value="F:ATP hydrolysis activity"/>
    <property type="evidence" value="ECO:0007669"/>
    <property type="project" value="InterPro"/>
</dbReference>
<evidence type="ECO:0000256" key="1">
    <source>
        <dbReference type="SAM" id="MobiDB-lite"/>
    </source>
</evidence>
<dbReference type="InterPro" id="IPR003959">
    <property type="entry name" value="ATPase_AAA_core"/>
</dbReference>
<proteinExistence type="predicted"/>
<dbReference type="AlphaFoldDB" id="A0A9P4JS31"/>
<reference evidence="3" key="1">
    <citation type="journal article" date="2020" name="Stud. Mycol.">
        <title>101 Dothideomycetes genomes: a test case for predicting lifestyles and emergence of pathogens.</title>
        <authorList>
            <person name="Haridas S."/>
            <person name="Albert R."/>
            <person name="Binder M."/>
            <person name="Bloem J."/>
            <person name="Labutti K."/>
            <person name="Salamov A."/>
            <person name="Andreopoulos B."/>
            <person name="Baker S."/>
            <person name="Barry K."/>
            <person name="Bills G."/>
            <person name="Bluhm B."/>
            <person name="Cannon C."/>
            <person name="Castanera R."/>
            <person name="Culley D."/>
            <person name="Daum C."/>
            <person name="Ezra D."/>
            <person name="Gonzalez J."/>
            <person name="Henrissat B."/>
            <person name="Kuo A."/>
            <person name="Liang C."/>
            <person name="Lipzen A."/>
            <person name="Lutzoni F."/>
            <person name="Magnuson J."/>
            <person name="Mondo S."/>
            <person name="Nolan M."/>
            <person name="Ohm R."/>
            <person name="Pangilinan J."/>
            <person name="Park H.-J."/>
            <person name="Ramirez L."/>
            <person name="Alfaro M."/>
            <person name="Sun H."/>
            <person name="Tritt A."/>
            <person name="Yoshinaga Y."/>
            <person name="Zwiers L.-H."/>
            <person name="Turgeon B."/>
            <person name="Goodwin S."/>
            <person name="Spatafora J."/>
            <person name="Crous P."/>
            <person name="Grigoriev I."/>
        </authorList>
    </citation>
    <scope>NUCLEOTIDE SEQUENCE</scope>
    <source>
        <strain evidence="3">ATCC 74209</strain>
    </source>
</reference>
<dbReference type="EMBL" id="ML993883">
    <property type="protein sequence ID" value="KAF2204160.1"/>
    <property type="molecule type" value="Genomic_DNA"/>
</dbReference>
<dbReference type="SMART" id="SM00382">
    <property type="entry name" value="AAA"/>
    <property type="match status" value="1"/>
</dbReference>
<dbReference type="PANTHER" id="PTHR46411">
    <property type="entry name" value="FAMILY ATPASE, PUTATIVE-RELATED"/>
    <property type="match status" value="1"/>
</dbReference>
<evidence type="ECO:0000313" key="4">
    <source>
        <dbReference type="Proteomes" id="UP000799536"/>
    </source>
</evidence>
<dbReference type="PANTHER" id="PTHR46411:SF2">
    <property type="entry name" value="AAA+ ATPASE DOMAIN-CONTAINING PROTEIN"/>
    <property type="match status" value="1"/>
</dbReference>
<keyword evidence="4" id="KW-1185">Reference proteome</keyword>
<dbReference type="CDD" id="cd19481">
    <property type="entry name" value="RecA-like_protease"/>
    <property type="match status" value="1"/>
</dbReference>
<protein>
    <submittedName>
        <fullName evidence="3">P-loop containing nucleoside triphosphate hydrolase protein</fullName>
    </submittedName>
</protein>
<keyword evidence="3" id="KW-0378">Hydrolase</keyword>
<sequence length="748" mass="86538">MSVDEYNKRRTFEDGQNRVDDNDDVFKTTKIDSFDVTEKLLQYGDRSQIFPTAKSRQADNPEQKYAEYAILIRRKIDHEDRPRATTVEFQSAIICACIRELLKDYPDLNLNARPIVFERPYIALFHKRKEIREYIDHPDREDSQKTHLKVLKDFLNKNLAEAEAIDSSMVRYGLIRFEWLWLLFCPGDWVLFRDQEYEECYRFFGAFQRTNNYNEQEFVVKAWGWDHNGKLFGPNLREFIIPQFVGNRRIEQLHLFPTKFMDKSDWEGIAKRLVERGRIWKRCVSFSHLEYDGIAWTDPPNKPPYDLTLDDQVPIYSKGRVVLDSMNHQQANPHLRVRFYTSTVRVNDPKEHNLQYSSAPIGQKLNLADMSCHGPEYELSADLALISPARLRGFSLVRKIWALFTIEKTSEIVFKDSYFKQLEIDPTLKHILETLVRQHKIKVDSGSQIEMKGTGLIFLLHGPPGCGKTLTAECIAELTHKPLYNINSGDLGQESDVAQGRLQSIFERAKSWNSVLLLDEADVFLAKRSAGNIARNAFVSVFLRLLEYYPGIMFLTTNRLEEFDDAFQSRIHLTIEYKDLGFRELVTIWKNNLKDAFKGKMPQGVNEKDIEALAKDFSNLNGRQIKSLISLSRVVNEHGNQEKNESLVSIIRTIHLLNEKGRPKKKVVESHENDASTTEGSKDGWKKRQINPTLSEVEAAHDAMALRPSIPSQSPVERVQTPRAPNFAFRHGYDAPGHIKPPPRTFTL</sequence>
<feature type="region of interest" description="Disordered" evidence="1">
    <location>
        <begin position="661"/>
        <end position="688"/>
    </location>
</feature>
<dbReference type="Pfam" id="PF22942">
    <property type="entry name" value="DUF7025"/>
    <property type="match status" value="1"/>
</dbReference>
<dbReference type="InterPro" id="IPR003593">
    <property type="entry name" value="AAA+_ATPase"/>
</dbReference>
<evidence type="ECO:0000259" key="2">
    <source>
        <dbReference type="SMART" id="SM00382"/>
    </source>
</evidence>
<evidence type="ECO:0000313" key="3">
    <source>
        <dbReference type="EMBL" id="KAF2204160.1"/>
    </source>
</evidence>
<name>A0A9P4JS31_9PLEO</name>
<dbReference type="Proteomes" id="UP000799536">
    <property type="component" value="Unassembled WGS sequence"/>
</dbReference>
<comment type="caution">
    <text evidence="3">The sequence shown here is derived from an EMBL/GenBank/DDBJ whole genome shotgun (WGS) entry which is preliminary data.</text>
</comment>
<dbReference type="OrthoDB" id="10042665at2759"/>
<feature type="compositionally biased region" description="Basic and acidic residues" evidence="1">
    <location>
        <begin position="661"/>
        <end position="686"/>
    </location>
</feature>
<organism evidence="3 4">
    <name type="scientific">Delitschia confertaspora ATCC 74209</name>
    <dbReference type="NCBI Taxonomy" id="1513339"/>
    <lineage>
        <taxon>Eukaryota</taxon>
        <taxon>Fungi</taxon>
        <taxon>Dikarya</taxon>
        <taxon>Ascomycota</taxon>
        <taxon>Pezizomycotina</taxon>
        <taxon>Dothideomycetes</taxon>
        <taxon>Pleosporomycetidae</taxon>
        <taxon>Pleosporales</taxon>
        <taxon>Delitschiaceae</taxon>
        <taxon>Delitschia</taxon>
    </lineage>
</organism>
<dbReference type="InterPro" id="IPR054289">
    <property type="entry name" value="DUF7025"/>
</dbReference>
<dbReference type="Gene3D" id="3.40.50.300">
    <property type="entry name" value="P-loop containing nucleotide triphosphate hydrolases"/>
    <property type="match status" value="1"/>
</dbReference>
<dbReference type="GO" id="GO:0005524">
    <property type="term" value="F:ATP binding"/>
    <property type="evidence" value="ECO:0007669"/>
    <property type="project" value="InterPro"/>
</dbReference>